<dbReference type="InterPro" id="IPR003593">
    <property type="entry name" value="AAA+_ATPase"/>
</dbReference>
<dbReference type="Pfam" id="PF22942">
    <property type="entry name" value="DUF7025"/>
    <property type="match status" value="1"/>
</dbReference>
<evidence type="ECO:0000259" key="2">
    <source>
        <dbReference type="SMART" id="SM00382"/>
    </source>
</evidence>
<evidence type="ECO:0000313" key="4">
    <source>
        <dbReference type="Proteomes" id="UP000016922"/>
    </source>
</evidence>
<dbReference type="Pfam" id="PF23232">
    <property type="entry name" value="AAA_lid_13"/>
    <property type="match status" value="1"/>
</dbReference>
<evidence type="ECO:0000313" key="3">
    <source>
        <dbReference type="EMBL" id="EPE34730.1"/>
    </source>
</evidence>
<feature type="region of interest" description="Disordered" evidence="1">
    <location>
        <begin position="470"/>
        <end position="530"/>
    </location>
</feature>
<dbReference type="Pfam" id="PF00004">
    <property type="entry name" value="AAA"/>
    <property type="match status" value="1"/>
</dbReference>
<dbReference type="InterPro" id="IPR056599">
    <property type="entry name" value="AAA_lid_fung"/>
</dbReference>
<dbReference type="InterPro" id="IPR054289">
    <property type="entry name" value="DUF7025"/>
</dbReference>
<protein>
    <submittedName>
        <fullName evidence="3">p-loop containing nucleoside triphosphate hydrolase</fullName>
    </submittedName>
</protein>
<dbReference type="OrthoDB" id="10042665at2759"/>
<feature type="compositionally biased region" description="Polar residues" evidence="1">
    <location>
        <begin position="470"/>
        <end position="483"/>
    </location>
</feature>
<keyword evidence="4" id="KW-1185">Reference proteome</keyword>
<dbReference type="Gene3D" id="3.40.50.300">
    <property type="entry name" value="P-loop containing nucleotide triphosphate hydrolases"/>
    <property type="match status" value="1"/>
</dbReference>
<dbReference type="PANTHER" id="PTHR46411:SF4">
    <property type="entry name" value="AAA+ ATPASE DOMAIN-CONTAINING PROTEIN"/>
    <property type="match status" value="1"/>
</dbReference>
<organism evidence="3 4">
    <name type="scientific">Glarea lozoyensis (strain ATCC 20868 / MF5171)</name>
    <dbReference type="NCBI Taxonomy" id="1116229"/>
    <lineage>
        <taxon>Eukaryota</taxon>
        <taxon>Fungi</taxon>
        <taxon>Dikarya</taxon>
        <taxon>Ascomycota</taxon>
        <taxon>Pezizomycotina</taxon>
        <taxon>Leotiomycetes</taxon>
        <taxon>Helotiales</taxon>
        <taxon>Helotiaceae</taxon>
        <taxon>Glarea</taxon>
    </lineage>
</organism>
<evidence type="ECO:0000256" key="1">
    <source>
        <dbReference type="SAM" id="MobiDB-lite"/>
    </source>
</evidence>
<gene>
    <name evidence="3" type="ORF">GLAREA_10424</name>
</gene>
<keyword evidence="3" id="KW-0378">Hydrolase</keyword>
<dbReference type="CDD" id="cd19481">
    <property type="entry name" value="RecA-like_protease"/>
    <property type="match status" value="1"/>
</dbReference>
<dbReference type="EMBL" id="KE145356">
    <property type="protein sequence ID" value="EPE34730.1"/>
    <property type="molecule type" value="Genomic_DNA"/>
</dbReference>
<feature type="region of interest" description="Disordered" evidence="1">
    <location>
        <begin position="1"/>
        <end position="36"/>
    </location>
</feature>
<dbReference type="AlphaFoldDB" id="S3DAJ6"/>
<reference evidence="3 4" key="1">
    <citation type="journal article" date="2013" name="BMC Genomics">
        <title>Genomics-driven discovery of the pneumocandin biosynthetic gene cluster in the fungus Glarea lozoyensis.</title>
        <authorList>
            <person name="Chen L."/>
            <person name="Yue Q."/>
            <person name="Zhang X."/>
            <person name="Xiang M."/>
            <person name="Wang C."/>
            <person name="Li S."/>
            <person name="Che Y."/>
            <person name="Ortiz-Lopez F.J."/>
            <person name="Bills G.F."/>
            <person name="Liu X."/>
            <person name="An Z."/>
        </authorList>
    </citation>
    <scope>NUCLEOTIDE SEQUENCE [LARGE SCALE GENOMIC DNA]</scope>
    <source>
        <strain evidence="4">ATCC 20868 / MF5171</strain>
    </source>
</reference>
<dbReference type="InterPro" id="IPR003959">
    <property type="entry name" value="ATPase_AAA_core"/>
</dbReference>
<dbReference type="GO" id="GO:0005524">
    <property type="term" value="F:ATP binding"/>
    <property type="evidence" value="ECO:0007669"/>
    <property type="project" value="InterPro"/>
</dbReference>
<feature type="domain" description="AAA+ ATPase" evidence="2">
    <location>
        <begin position="623"/>
        <end position="748"/>
    </location>
</feature>
<dbReference type="SMART" id="SM00382">
    <property type="entry name" value="AAA"/>
    <property type="match status" value="1"/>
</dbReference>
<dbReference type="KEGG" id="glz:GLAREA_10424"/>
<accession>S3DAJ6</accession>
<dbReference type="PANTHER" id="PTHR46411">
    <property type="entry name" value="FAMILY ATPASE, PUTATIVE-RELATED"/>
    <property type="match status" value="1"/>
</dbReference>
<sequence>MDSETTVDVSQSMSSKTGSSAWNGDNPAKNGTSSAVMDNNHASLMASATAVSDVAFVDQPAPGTVDIDKAVPSGTNVSTDRDYTVKIAVPPVLYQLEWQDGRHWKPSFYSSSPFTNIRIVEETVSAEFQAPTQIVEEEEEKKPQPILEVVTAIHGTAARDKRKPMPLSDTGNVIIDEEPDANSEKPKPELSEVPIPYSLDEIAINRIEESRVIIHSQPLIKMLKSIVNYYPLERLYNHHTGDTFTIHEPYKPLLHHRNEIKAFSTAGNSTYNLSKGNATQDEKDEVAKMIKHSKYLVDFLEPRYQRFKEKAGGRLSKEIPSVQFDELWYMFRPGTDVYFAKEEKIMGGVVIGTLLDRDGDLIIKIWHLAFDGKVLKRKAWSVYILKFQGEADITSFDTCPCKYWDTKDGGKRRRVFETRGETIFRLCQNRHKQVFYNGKLPSDGDEVFKGIVIIDNDPISNLALQQNADYKETPSVTTSSNTGSIRRASVSSTSSAPEPDDEPRYSSSAAGSVAGGLSGDGEDAAKTTHNTPDFKWVNYKNLTVESQGLTKHHFLLFDPYLTGFAVLAKKWRIFDIDYISEVPKRVNMIDSVVMEATKQAIVKAISHPQNRAWKLDFIQGKGEGQIVLLHGPPGVGKTYTVECAAEATGRPLISLTIADIGLDEKKIEKQMTKWFSLAERWEAILLIDEADIFLERRRGSDIARNGLVSVFLRKMEYFQGLLFLTTNRIGQIDDAFLSRVHVVIGYAPLDEPKRKRIWNGFFRKLEHDMATPNRDGPKIEVSKYAKEYILNDAEVKALSWNGREIRNAFQTAISLAGYEAATDPKWSPEKTIDVQQEHFASVVMMSREFHSYMDSIGEQDEADRARARLERNDEHMLGGQSV</sequence>
<dbReference type="eggNOG" id="KOG0742">
    <property type="taxonomic scope" value="Eukaryota"/>
</dbReference>
<dbReference type="HOGENOM" id="CLU_004471_6_0_1"/>
<proteinExistence type="predicted"/>
<dbReference type="InterPro" id="IPR027417">
    <property type="entry name" value="P-loop_NTPase"/>
</dbReference>
<dbReference type="Proteomes" id="UP000016922">
    <property type="component" value="Unassembled WGS sequence"/>
</dbReference>
<dbReference type="OMA" id="GNEMSAM"/>
<name>S3DAJ6_GLAL2</name>
<dbReference type="SUPFAM" id="SSF52540">
    <property type="entry name" value="P-loop containing nucleoside triphosphate hydrolases"/>
    <property type="match status" value="1"/>
</dbReference>
<dbReference type="RefSeq" id="XP_008078665.1">
    <property type="nucleotide sequence ID" value="XM_008080474.1"/>
</dbReference>
<dbReference type="GO" id="GO:0016887">
    <property type="term" value="F:ATP hydrolysis activity"/>
    <property type="evidence" value="ECO:0007669"/>
    <property type="project" value="InterPro"/>
</dbReference>
<feature type="region of interest" description="Disordered" evidence="1">
    <location>
        <begin position="160"/>
        <end position="191"/>
    </location>
</feature>
<dbReference type="GeneID" id="19469471"/>
<feature type="compositionally biased region" description="Low complexity" evidence="1">
    <location>
        <begin position="484"/>
        <end position="496"/>
    </location>
</feature>